<evidence type="ECO:0008006" key="3">
    <source>
        <dbReference type="Google" id="ProtNLM"/>
    </source>
</evidence>
<dbReference type="Proteomes" id="UP000297777">
    <property type="component" value="Unassembled WGS sequence"/>
</dbReference>
<evidence type="ECO:0000313" key="2">
    <source>
        <dbReference type="Proteomes" id="UP000297777"/>
    </source>
</evidence>
<gene>
    <name evidence="1" type="ORF">BTUL_0009g00020</name>
</gene>
<protein>
    <recommendedName>
        <fullName evidence="3">Helicase C-terminal domain-containing protein</fullName>
    </recommendedName>
</protein>
<dbReference type="Gene3D" id="3.40.50.300">
    <property type="entry name" value="P-loop containing nucleotide triphosphate hydrolases"/>
    <property type="match status" value="1"/>
</dbReference>
<organism evidence="1 2">
    <name type="scientific">Botrytis tulipae</name>
    <dbReference type="NCBI Taxonomy" id="87230"/>
    <lineage>
        <taxon>Eukaryota</taxon>
        <taxon>Fungi</taxon>
        <taxon>Dikarya</taxon>
        <taxon>Ascomycota</taxon>
        <taxon>Pezizomycotina</taxon>
        <taxon>Leotiomycetes</taxon>
        <taxon>Helotiales</taxon>
        <taxon>Sclerotiniaceae</taxon>
        <taxon>Botrytis</taxon>
    </lineage>
</organism>
<dbReference type="InterPro" id="IPR027417">
    <property type="entry name" value="P-loop_NTPase"/>
</dbReference>
<keyword evidence="2" id="KW-1185">Reference proteome</keyword>
<dbReference type="EMBL" id="PQXH01000009">
    <property type="protein sequence ID" value="TGO18484.1"/>
    <property type="molecule type" value="Genomic_DNA"/>
</dbReference>
<reference evidence="1 2" key="1">
    <citation type="submission" date="2017-12" db="EMBL/GenBank/DDBJ databases">
        <title>Comparative genomics of Botrytis spp.</title>
        <authorList>
            <person name="Valero-Jimenez C.A."/>
            <person name="Tapia P."/>
            <person name="Veloso J."/>
            <person name="Silva-Moreno E."/>
            <person name="Staats M."/>
            <person name="Valdes J.H."/>
            <person name="Van Kan J.A.L."/>
        </authorList>
    </citation>
    <scope>NUCLEOTIDE SEQUENCE [LARGE SCALE GENOMIC DNA]</scope>
    <source>
        <strain evidence="1 2">Bt9001</strain>
    </source>
</reference>
<dbReference type="OrthoDB" id="10256233at2759"/>
<dbReference type="AlphaFoldDB" id="A0A4Z1F1K8"/>
<accession>A0A4Z1F1K8</accession>
<evidence type="ECO:0000313" key="1">
    <source>
        <dbReference type="EMBL" id="TGO18484.1"/>
    </source>
</evidence>
<name>A0A4Z1F1K8_9HELO</name>
<sequence>MDPAKEPGNAARNGSRVKDAMLKLEGKAEASNPEAACVLETGNPETEVVVERTELEGSAHVARRLEKMHMESGNVAAPALGHNGSAFDQLGTNVTLEPQTIALETDKETWTRSHDWSGLPLHATLIESLRVTKDMRQPTPTQAPLEKTLGYVVSASNEVLRAHIEKKKIDDPSSAVLKPTVLVILPTNAMATQLRALFDRLLAVLNGRINRKCPSEVRCGDIVLECHGAYEGIIEAIGSMSVRRILVAPTRLSEHTDAGKRWLTPSYKWITTASETDVATLLHISCGFVRVECKEVSSQLFTIYETVLEIVYKSRQMGAGIKNILVFLDTREETEWLGKLFEYDGDVTLPFNGTDLEGKKLGKKLYDKLYYSYTSMSRRNGSVYSNIHDVLADETRTFAVVCGTTDIMRNAVDAPIDVVLQFLKRPSKYKDCTHEKIMETWYSRAGRVGRYDRTGISYTYFRPGVDDHAASEFIKIEEQHGDVAMQFLLDAKARHDKQKGTVNEVKGGDSSSKS</sequence>
<proteinExistence type="predicted"/>
<comment type="caution">
    <text evidence="1">The sequence shown here is derived from an EMBL/GenBank/DDBJ whole genome shotgun (WGS) entry which is preliminary data.</text>
</comment>